<accession>A0A930BQ77</accession>
<keyword evidence="1" id="KW-0175">Coiled coil</keyword>
<dbReference type="AlphaFoldDB" id="A0A930BQ77"/>
<evidence type="ECO:0000313" key="4">
    <source>
        <dbReference type="EMBL" id="MBF1163524.1"/>
    </source>
</evidence>
<keyword evidence="3" id="KW-0472">Membrane</keyword>
<dbReference type="InterPro" id="IPR021244">
    <property type="entry name" value="DUF2802"/>
</dbReference>
<feature type="coiled-coil region" evidence="1">
    <location>
        <begin position="90"/>
        <end position="117"/>
    </location>
</feature>
<keyword evidence="3" id="KW-0812">Transmembrane</keyword>
<comment type="caution">
    <text evidence="4">The sequence shown here is derived from an EMBL/GenBank/DDBJ whole genome shotgun (WGS) entry which is preliminary data.</text>
</comment>
<feature type="region of interest" description="Disordered" evidence="2">
    <location>
        <begin position="47"/>
        <end position="67"/>
    </location>
</feature>
<proteinExistence type="predicted"/>
<gene>
    <name evidence="4" type="ORF">HXL68_00640</name>
</gene>
<protein>
    <submittedName>
        <fullName evidence="4">DUF2802 domain-containing protein</fullName>
    </submittedName>
</protein>
<dbReference type="EMBL" id="JABZMI010000003">
    <property type="protein sequence ID" value="MBF1163524.1"/>
    <property type="molecule type" value="Genomic_DNA"/>
</dbReference>
<name>A0A930BQ77_9RHOO</name>
<feature type="transmembrane region" description="Helical" evidence="3">
    <location>
        <begin position="16"/>
        <end position="33"/>
    </location>
</feature>
<evidence type="ECO:0000256" key="2">
    <source>
        <dbReference type="SAM" id="MobiDB-lite"/>
    </source>
</evidence>
<dbReference type="Proteomes" id="UP000718593">
    <property type="component" value="Unassembled WGS sequence"/>
</dbReference>
<organism evidence="4 5">
    <name type="scientific">Dechloromonas agitata</name>
    <dbReference type="NCBI Taxonomy" id="73030"/>
    <lineage>
        <taxon>Bacteria</taxon>
        <taxon>Pseudomonadati</taxon>
        <taxon>Pseudomonadota</taxon>
        <taxon>Betaproteobacteria</taxon>
        <taxon>Rhodocyclales</taxon>
        <taxon>Azonexaceae</taxon>
        <taxon>Dechloromonas</taxon>
    </lineage>
</organism>
<reference evidence="4" key="1">
    <citation type="submission" date="2020-04" db="EMBL/GenBank/DDBJ databases">
        <title>Deep metagenomics examines the oral microbiome during advanced dental caries in children, revealing novel taxa and co-occurrences with host molecules.</title>
        <authorList>
            <person name="Baker J.L."/>
            <person name="Morton J.T."/>
            <person name="Dinis M."/>
            <person name="Alvarez R."/>
            <person name="Tran N.C."/>
            <person name="Knight R."/>
            <person name="Edlund A."/>
        </authorList>
    </citation>
    <scope>NUCLEOTIDE SEQUENCE</scope>
    <source>
        <strain evidence="4">JCVI_32_bin.24</strain>
    </source>
</reference>
<evidence type="ECO:0000313" key="5">
    <source>
        <dbReference type="Proteomes" id="UP000718593"/>
    </source>
</evidence>
<keyword evidence="3" id="KW-1133">Transmembrane helix</keyword>
<sequence length="174" mass="18248">MSVLDLGGMTLGLREGLIGLIALVAVYIIFVLLRMFRLRQGPAGGTESLAPPAAVPAETTPAGTGQAVPEAVPPTSWEPVPNGMAEEVLRHGLELELAQLREEVDAIRGELAALRSDMQHELASLRASQSVSPIYGDAMQLAVSGYDAAAIAERCGIARAEADLVVALAKSQEH</sequence>
<dbReference type="Pfam" id="PF10975">
    <property type="entry name" value="DUF2802"/>
    <property type="match status" value="1"/>
</dbReference>
<dbReference type="RefSeq" id="WP_274738714.1">
    <property type="nucleotide sequence ID" value="NZ_JARBJQ010000007.1"/>
</dbReference>
<feature type="compositionally biased region" description="Low complexity" evidence="2">
    <location>
        <begin position="50"/>
        <end position="64"/>
    </location>
</feature>
<evidence type="ECO:0000256" key="3">
    <source>
        <dbReference type="SAM" id="Phobius"/>
    </source>
</evidence>
<evidence type="ECO:0000256" key="1">
    <source>
        <dbReference type="SAM" id="Coils"/>
    </source>
</evidence>